<keyword evidence="2" id="KW-0479">Metal-binding</keyword>
<dbReference type="RefSeq" id="WP_095594632.1">
    <property type="nucleotide sequence ID" value="NZ_BMKN01000002.1"/>
</dbReference>
<dbReference type="Proteomes" id="UP000606730">
    <property type="component" value="Unassembled WGS sequence"/>
</dbReference>
<dbReference type="InterPro" id="IPR029065">
    <property type="entry name" value="Enolase_C-like"/>
</dbReference>
<dbReference type="SUPFAM" id="SSF51604">
    <property type="entry name" value="Enolase C-terminal domain-like"/>
    <property type="match status" value="1"/>
</dbReference>
<dbReference type="Gene3D" id="3.20.20.120">
    <property type="entry name" value="Enolase-like C-terminal domain"/>
    <property type="match status" value="1"/>
</dbReference>
<dbReference type="InterPro" id="IPR036849">
    <property type="entry name" value="Enolase-like_C_sf"/>
</dbReference>
<comment type="cofactor">
    <cofactor evidence="1">
        <name>Mg(2+)</name>
        <dbReference type="ChEBI" id="CHEBI:18420"/>
    </cofactor>
</comment>
<dbReference type="Gene3D" id="3.30.390.10">
    <property type="entry name" value="Enolase-like, N-terminal domain"/>
    <property type="match status" value="1"/>
</dbReference>
<dbReference type="SFLD" id="SFLDS00001">
    <property type="entry name" value="Enolase"/>
    <property type="match status" value="1"/>
</dbReference>
<evidence type="ECO:0000313" key="6">
    <source>
        <dbReference type="Proteomes" id="UP000606730"/>
    </source>
</evidence>
<dbReference type="GO" id="GO:0016836">
    <property type="term" value="F:hydro-lyase activity"/>
    <property type="evidence" value="ECO:0007669"/>
    <property type="project" value="TreeGrafter"/>
</dbReference>
<accession>A0A917AKN5</accession>
<keyword evidence="3" id="KW-0460">Magnesium</keyword>
<name>A0A917AKN5_9RHOB</name>
<dbReference type="CDD" id="cd03316">
    <property type="entry name" value="MR_like"/>
    <property type="match status" value="1"/>
</dbReference>
<dbReference type="Pfam" id="PF13378">
    <property type="entry name" value="MR_MLE_C"/>
    <property type="match status" value="1"/>
</dbReference>
<keyword evidence="6" id="KW-1185">Reference proteome</keyword>
<reference evidence="5" key="2">
    <citation type="submission" date="2020-09" db="EMBL/GenBank/DDBJ databases">
        <authorList>
            <person name="Sun Q."/>
            <person name="Zhou Y."/>
        </authorList>
    </citation>
    <scope>NUCLEOTIDE SEQUENCE</scope>
    <source>
        <strain evidence="5">CGMCC 1.16012</strain>
    </source>
</reference>
<dbReference type="InterPro" id="IPR013342">
    <property type="entry name" value="Mandelate_racemase_C"/>
</dbReference>
<dbReference type="GO" id="GO:0016853">
    <property type="term" value="F:isomerase activity"/>
    <property type="evidence" value="ECO:0007669"/>
    <property type="project" value="InterPro"/>
</dbReference>
<proteinExistence type="predicted"/>
<dbReference type="OrthoDB" id="9802699at2"/>
<evidence type="ECO:0000256" key="1">
    <source>
        <dbReference type="ARBA" id="ARBA00001946"/>
    </source>
</evidence>
<dbReference type="GO" id="GO:0000287">
    <property type="term" value="F:magnesium ion binding"/>
    <property type="evidence" value="ECO:0007669"/>
    <property type="project" value="TreeGrafter"/>
</dbReference>
<feature type="domain" description="Mandelate racemase/muconate lactonizing enzyme C-terminal" evidence="4">
    <location>
        <begin position="147"/>
        <end position="244"/>
    </location>
</feature>
<evidence type="ECO:0000259" key="4">
    <source>
        <dbReference type="SMART" id="SM00922"/>
    </source>
</evidence>
<dbReference type="InterPro" id="IPR013341">
    <property type="entry name" value="Mandelate_racemase_N_dom"/>
</dbReference>
<protein>
    <submittedName>
        <fullName evidence="5">Uroporphyrinogen decarboxylase</fullName>
    </submittedName>
</protein>
<dbReference type="SMART" id="SM00922">
    <property type="entry name" value="MR_MLE"/>
    <property type="match status" value="1"/>
</dbReference>
<dbReference type="EMBL" id="BMKN01000002">
    <property type="protein sequence ID" value="GGE58391.1"/>
    <property type="molecule type" value="Genomic_DNA"/>
</dbReference>
<dbReference type="SUPFAM" id="SSF54826">
    <property type="entry name" value="Enolase N-terminal domain-like"/>
    <property type="match status" value="1"/>
</dbReference>
<dbReference type="SFLD" id="SFLDG00179">
    <property type="entry name" value="mandelate_racemase"/>
    <property type="match status" value="1"/>
</dbReference>
<organism evidence="5 6">
    <name type="scientific">Actibacterium pelagium</name>
    <dbReference type="NCBI Taxonomy" id="2029103"/>
    <lineage>
        <taxon>Bacteria</taxon>
        <taxon>Pseudomonadati</taxon>
        <taxon>Pseudomonadota</taxon>
        <taxon>Alphaproteobacteria</taxon>
        <taxon>Rhodobacterales</taxon>
        <taxon>Roseobacteraceae</taxon>
        <taxon>Actibacterium</taxon>
    </lineage>
</organism>
<evidence type="ECO:0000313" key="5">
    <source>
        <dbReference type="EMBL" id="GGE58391.1"/>
    </source>
</evidence>
<dbReference type="InterPro" id="IPR046945">
    <property type="entry name" value="RHMD-like"/>
</dbReference>
<dbReference type="InterPro" id="IPR029017">
    <property type="entry name" value="Enolase-like_N"/>
</dbReference>
<dbReference type="PANTHER" id="PTHR13794:SF58">
    <property type="entry name" value="MITOCHONDRIAL ENOLASE SUPERFAMILY MEMBER 1"/>
    <property type="match status" value="1"/>
</dbReference>
<dbReference type="AlphaFoldDB" id="A0A917AKN5"/>
<dbReference type="PANTHER" id="PTHR13794">
    <property type="entry name" value="ENOLASE SUPERFAMILY, MANDELATE RACEMASE"/>
    <property type="match status" value="1"/>
</dbReference>
<comment type="caution">
    <text evidence="5">The sequence shown here is derived from an EMBL/GenBank/DDBJ whole genome shotgun (WGS) entry which is preliminary data.</text>
</comment>
<sequence length="366" mass="39784">MARITEVQARLFNVPLDEVLSDAKHGDHTYFQLIIATVRLEDGSEGTGYTYTGGKGGHAILAMIQHDLAPFLVGQDATDVEALYEEMGWHVHYVARGGIASFAISAVDIALWDLRCKALGLPLWQVAGGAGQKCKAYAGGIDLNFPLPKLLVSIEGYLARGFNAVKIKIGQPTLAEDVERIRAVRALIGPDVTFMVDANYAMSVDQAISAAKAFAPYDIYWFEEPTIPDDYLGFGQIAESTDIPLAMGENLHTIHEFEMAFRDAKLGFIQPDASNCGGITGWLQVAQLAKAHSVPVCSHGMQELHVSLVSSQPHGGWLEVHSFPIDRYTARPLVVRDHLAVAPDAPGIGVSFDWAALERVHIEQPV</sequence>
<gene>
    <name evidence="5" type="ORF">GCM10011517_27630</name>
</gene>
<evidence type="ECO:0000256" key="3">
    <source>
        <dbReference type="ARBA" id="ARBA00022842"/>
    </source>
</evidence>
<dbReference type="SFLD" id="SFLDF00557">
    <property type="entry name" value="3_6-anhydro-alpha-L-galactonat"/>
    <property type="match status" value="1"/>
</dbReference>
<dbReference type="Pfam" id="PF02746">
    <property type="entry name" value="MR_MLE_N"/>
    <property type="match status" value="1"/>
</dbReference>
<dbReference type="GO" id="GO:0019388">
    <property type="term" value="P:galactose catabolic process"/>
    <property type="evidence" value="ECO:0007669"/>
    <property type="project" value="InterPro"/>
</dbReference>
<dbReference type="InterPro" id="IPR034382">
    <property type="entry name" value="AHGA_cycloisomerase"/>
</dbReference>
<reference evidence="5" key="1">
    <citation type="journal article" date="2014" name="Int. J. Syst. Evol. Microbiol.">
        <title>Complete genome sequence of Corynebacterium casei LMG S-19264T (=DSM 44701T), isolated from a smear-ripened cheese.</title>
        <authorList>
            <consortium name="US DOE Joint Genome Institute (JGI-PGF)"/>
            <person name="Walter F."/>
            <person name="Albersmeier A."/>
            <person name="Kalinowski J."/>
            <person name="Ruckert C."/>
        </authorList>
    </citation>
    <scope>NUCLEOTIDE SEQUENCE</scope>
    <source>
        <strain evidence="5">CGMCC 1.16012</strain>
    </source>
</reference>
<evidence type="ECO:0000256" key="2">
    <source>
        <dbReference type="ARBA" id="ARBA00022723"/>
    </source>
</evidence>